<feature type="transmembrane region" description="Helical" evidence="6">
    <location>
        <begin position="99"/>
        <end position="122"/>
    </location>
</feature>
<keyword evidence="9" id="KW-1185">Reference proteome</keyword>
<dbReference type="Proteomes" id="UP000509303">
    <property type="component" value="Chromosome"/>
</dbReference>
<dbReference type="GO" id="GO:0000271">
    <property type="term" value="P:polysaccharide biosynthetic process"/>
    <property type="evidence" value="ECO:0007669"/>
    <property type="project" value="InterPro"/>
</dbReference>
<dbReference type="AlphaFoldDB" id="A0A7H8NL73"/>
<sequence length="139" mass="15135">MAGQFLRFGLVGVVNTGTYYLSYLVLLRWMPYLAAHVVAFALSTVGSYFLNVYVTYRTRPAWRTFLLFPLTTVANFTITTGGVYVLVDLAGMNDKASPLIAAAAAVPITFLVSRTIMLGPAINGTPTPGKEEPPSLLRR</sequence>
<evidence type="ECO:0000256" key="2">
    <source>
        <dbReference type="ARBA" id="ARBA00009399"/>
    </source>
</evidence>
<protein>
    <submittedName>
        <fullName evidence="8">GtrA family protein</fullName>
    </submittedName>
</protein>
<feature type="transmembrane region" description="Helical" evidence="6">
    <location>
        <begin position="66"/>
        <end position="87"/>
    </location>
</feature>
<evidence type="ECO:0000256" key="5">
    <source>
        <dbReference type="ARBA" id="ARBA00023136"/>
    </source>
</evidence>
<evidence type="ECO:0000256" key="4">
    <source>
        <dbReference type="ARBA" id="ARBA00022989"/>
    </source>
</evidence>
<feature type="domain" description="GtrA/DPMS transmembrane" evidence="7">
    <location>
        <begin position="7"/>
        <end position="116"/>
    </location>
</feature>
<evidence type="ECO:0000256" key="1">
    <source>
        <dbReference type="ARBA" id="ARBA00004141"/>
    </source>
</evidence>
<dbReference type="GO" id="GO:0005886">
    <property type="term" value="C:plasma membrane"/>
    <property type="evidence" value="ECO:0007669"/>
    <property type="project" value="TreeGrafter"/>
</dbReference>
<comment type="subcellular location">
    <subcellularLocation>
        <location evidence="1">Membrane</location>
        <topology evidence="1">Multi-pass membrane protein</topology>
    </subcellularLocation>
</comment>
<dbReference type="Pfam" id="PF04138">
    <property type="entry name" value="GtrA_DPMS_TM"/>
    <property type="match status" value="1"/>
</dbReference>
<dbReference type="InterPro" id="IPR007267">
    <property type="entry name" value="GtrA_DPMS_TM"/>
</dbReference>
<dbReference type="PANTHER" id="PTHR38459">
    <property type="entry name" value="PROPHAGE BACTOPRENOL-LINKED GLUCOSE TRANSLOCASE HOMOLOG"/>
    <property type="match status" value="1"/>
</dbReference>
<keyword evidence="5 6" id="KW-0472">Membrane</keyword>
<comment type="similarity">
    <text evidence="2">Belongs to the GtrA family.</text>
</comment>
<evidence type="ECO:0000259" key="7">
    <source>
        <dbReference type="Pfam" id="PF04138"/>
    </source>
</evidence>
<gene>
    <name evidence="8" type="ORF">HUT08_03550</name>
</gene>
<dbReference type="RefSeq" id="WP_176165850.1">
    <property type="nucleotide sequence ID" value="NZ_CP054929.1"/>
</dbReference>
<accession>A0A7H8NL73</accession>
<reference evidence="8 9" key="1">
    <citation type="submission" date="2020-06" db="EMBL/GenBank/DDBJ databases">
        <title>Genome mining for natural products.</title>
        <authorList>
            <person name="Zhang B."/>
            <person name="Shi J."/>
            <person name="Ge H."/>
        </authorList>
    </citation>
    <scope>NUCLEOTIDE SEQUENCE [LARGE SCALE GENOMIC DNA]</scope>
    <source>
        <strain evidence="8 9">NA00687</strain>
    </source>
</reference>
<feature type="transmembrane region" description="Helical" evidence="6">
    <location>
        <begin position="33"/>
        <end position="54"/>
    </location>
</feature>
<organism evidence="8 9">
    <name type="scientific">Streptomyces buecherae</name>
    <dbReference type="NCBI Taxonomy" id="2763006"/>
    <lineage>
        <taxon>Bacteria</taxon>
        <taxon>Bacillati</taxon>
        <taxon>Actinomycetota</taxon>
        <taxon>Actinomycetes</taxon>
        <taxon>Kitasatosporales</taxon>
        <taxon>Streptomycetaceae</taxon>
        <taxon>Streptomyces</taxon>
    </lineage>
</organism>
<dbReference type="InterPro" id="IPR051401">
    <property type="entry name" value="GtrA_CellWall_Glycosyl"/>
</dbReference>
<evidence type="ECO:0000313" key="9">
    <source>
        <dbReference type="Proteomes" id="UP000509303"/>
    </source>
</evidence>
<name>A0A7H8NL73_9ACTN</name>
<proteinExistence type="inferred from homology"/>
<evidence type="ECO:0000256" key="6">
    <source>
        <dbReference type="SAM" id="Phobius"/>
    </source>
</evidence>
<dbReference type="EMBL" id="CP054929">
    <property type="protein sequence ID" value="QKW54208.1"/>
    <property type="molecule type" value="Genomic_DNA"/>
</dbReference>
<feature type="transmembrane region" description="Helical" evidence="6">
    <location>
        <begin position="6"/>
        <end position="26"/>
    </location>
</feature>
<keyword evidence="4 6" id="KW-1133">Transmembrane helix</keyword>
<keyword evidence="3 6" id="KW-0812">Transmembrane</keyword>
<evidence type="ECO:0000313" key="8">
    <source>
        <dbReference type="EMBL" id="QKW54208.1"/>
    </source>
</evidence>
<evidence type="ECO:0000256" key="3">
    <source>
        <dbReference type="ARBA" id="ARBA00022692"/>
    </source>
</evidence>
<dbReference type="PANTHER" id="PTHR38459:SF1">
    <property type="entry name" value="PROPHAGE BACTOPRENOL-LINKED GLUCOSE TRANSLOCASE HOMOLOG"/>
    <property type="match status" value="1"/>
</dbReference>